<dbReference type="EMBL" id="CABITT030000008">
    <property type="protein sequence ID" value="VVB16757.1"/>
    <property type="molecule type" value="Genomic_DNA"/>
</dbReference>
<evidence type="ECO:0000313" key="2">
    <source>
        <dbReference type="EMBL" id="VVB16757.1"/>
    </source>
</evidence>
<evidence type="ECO:0000256" key="1">
    <source>
        <dbReference type="SAM" id="MobiDB-lite"/>
    </source>
</evidence>
<comment type="caution">
    <text evidence="2">The sequence shown here is derived from an EMBL/GenBank/DDBJ whole genome shotgun (WGS) entry which is preliminary data.</text>
</comment>
<proteinExistence type="predicted"/>
<dbReference type="Proteomes" id="UP000489600">
    <property type="component" value="Unassembled WGS sequence"/>
</dbReference>
<reference evidence="2" key="1">
    <citation type="submission" date="2019-07" db="EMBL/GenBank/DDBJ databases">
        <authorList>
            <person name="Dittberner H."/>
        </authorList>
    </citation>
    <scope>NUCLEOTIDE SEQUENCE [LARGE SCALE GENOMIC DNA]</scope>
</reference>
<protein>
    <submittedName>
        <fullName evidence="2">Uncharacterized protein</fullName>
    </submittedName>
</protein>
<evidence type="ECO:0000313" key="3">
    <source>
        <dbReference type="Proteomes" id="UP000489600"/>
    </source>
</evidence>
<keyword evidence="3" id="KW-1185">Reference proteome</keyword>
<sequence length="84" mass="9088">MSHRLLDSLSQSLNDSTQQYSDPQGYSGGQLSDKSSSNVFHSCSRITSHAKEKTRSSASIDSFSVNDMSLHRCLSHLVAGGTKP</sequence>
<feature type="region of interest" description="Disordered" evidence="1">
    <location>
        <begin position="1"/>
        <end position="37"/>
    </location>
</feature>
<accession>A0A565CT30</accession>
<name>A0A565CT30_9BRAS</name>
<dbReference type="AlphaFoldDB" id="A0A565CT30"/>
<organism evidence="2 3">
    <name type="scientific">Arabis nemorensis</name>
    <dbReference type="NCBI Taxonomy" id="586526"/>
    <lineage>
        <taxon>Eukaryota</taxon>
        <taxon>Viridiplantae</taxon>
        <taxon>Streptophyta</taxon>
        <taxon>Embryophyta</taxon>
        <taxon>Tracheophyta</taxon>
        <taxon>Spermatophyta</taxon>
        <taxon>Magnoliopsida</taxon>
        <taxon>eudicotyledons</taxon>
        <taxon>Gunneridae</taxon>
        <taxon>Pentapetalae</taxon>
        <taxon>rosids</taxon>
        <taxon>malvids</taxon>
        <taxon>Brassicales</taxon>
        <taxon>Brassicaceae</taxon>
        <taxon>Arabideae</taxon>
        <taxon>Arabis</taxon>
    </lineage>
</organism>
<gene>
    <name evidence="2" type="ORF">ANE_LOCUS27201</name>
</gene>
<feature type="compositionally biased region" description="Low complexity" evidence="1">
    <location>
        <begin position="7"/>
        <end position="19"/>
    </location>
</feature>
<feature type="compositionally biased region" description="Polar residues" evidence="1">
    <location>
        <begin position="20"/>
        <end position="37"/>
    </location>
</feature>